<evidence type="ECO:0000256" key="2">
    <source>
        <dbReference type="ARBA" id="ARBA00022801"/>
    </source>
</evidence>
<keyword evidence="4" id="KW-0732">Signal</keyword>
<dbReference type="PANTHER" id="PTHR43343">
    <property type="entry name" value="PEPTIDASE S12"/>
    <property type="match status" value="1"/>
</dbReference>
<protein>
    <submittedName>
        <fullName evidence="6">Peptidase S1 and S6 chymotrypsin/Hap</fullName>
    </submittedName>
</protein>
<dbReference type="STRING" id="709986.Deima_1491"/>
<evidence type="ECO:0000313" key="6">
    <source>
        <dbReference type="EMBL" id="ADV67140.1"/>
    </source>
</evidence>
<dbReference type="InterPro" id="IPR009003">
    <property type="entry name" value="Peptidase_S1_PA"/>
</dbReference>
<feature type="compositionally biased region" description="Low complexity" evidence="3">
    <location>
        <begin position="31"/>
        <end position="52"/>
    </location>
</feature>
<reference evidence="6 7" key="1">
    <citation type="journal article" date="2011" name="Stand. Genomic Sci.">
        <title>Complete genome sequence of Deinococcus maricopensis type strain (LB-34).</title>
        <authorList>
            <person name="Pukall R."/>
            <person name="Zeytun A."/>
            <person name="Lucas S."/>
            <person name="Lapidus A."/>
            <person name="Hammon N."/>
            <person name="Deshpande S."/>
            <person name="Nolan M."/>
            <person name="Cheng J.F."/>
            <person name="Pitluck S."/>
            <person name="Liolios K."/>
            <person name="Pagani I."/>
            <person name="Mikhailova N."/>
            <person name="Ivanova N."/>
            <person name="Mavromatis K."/>
            <person name="Pati A."/>
            <person name="Tapia R."/>
            <person name="Han C."/>
            <person name="Goodwin L."/>
            <person name="Chen A."/>
            <person name="Palaniappan K."/>
            <person name="Land M."/>
            <person name="Hauser L."/>
            <person name="Chang Y.J."/>
            <person name="Jeffries C.D."/>
            <person name="Brambilla E.M."/>
            <person name="Rohde M."/>
            <person name="Goker M."/>
            <person name="Detter J.C."/>
            <person name="Woyke T."/>
            <person name="Bristow J."/>
            <person name="Eisen J.A."/>
            <person name="Markowitz V."/>
            <person name="Hugenholtz P."/>
            <person name="Kyrpides N.C."/>
            <person name="Klenk H.P."/>
        </authorList>
    </citation>
    <scope>NUCLEOTIDE SEQUENCE [LARGE SCALE GENOMIC DNA]</scope>
    <source>
        <strain evidence="7">DSM 21211 / LMG 22137 / NRRL B-23946 / LB-34</strain>
    </source>
</reference>
<dbReference type="Proteomes" id="UP000008635">
    <property type="component" value="Chromosome"/>
</dbReference>
<evidence type="ECO:0000313" key="7">
    <source>
        <dbReference type="Proteomes" id="UP000008635"/>
    </source>
</evidence>
<dbReference type="RefSeq" id="WP_013556645.1">
    <property type="nucleotide sequence ID" value="NC_014958.1"/>
</dbReference>
<dbReference type="SUPFAM" id="SSF50156">
    <property type="entry name" value="PDZ domain-like"/>
    <property type="match status" value="1"/>
</dbReference>
<evidence type="ECO:0000256" key="1">
    <source>
        <dbReference type="ARBA" id="ARBA00022670"/>
    </source>
</evidence>
<dbReference type="Pfam" id="PF13365">
    <property type="entry name" value="Trypsin_2"/>
    <property type="match status" value="1"/>
</dbReference>
<dbReference type="OrthoDB" id="9758917at2"/>
<dbReference type="HOGENOM" id="CLU_020120_2_0_0"/>
<dbReference type="Gene3D" id="2.40.10.120">
    <property type="match status" value="1"/>
</dbReference>
<dbReference type="KEGG" id="dmr:Deima_1491"/>
<dbReference type="eggNOG" id="COG0265">
    <property type="taxonomic scope" value="Bacteria"/>
</dbReference>
<dbReference type="InterPro" id="IPR036034">
    <property type="entry name" value="PDZ_sf"/>
</dbReference>
<evidence type="ECO:0000256" key="3">
    <source>
        <dbReference type="SAM" id="MobiDB-lite"/>
    </source>
</evidence>
<dbReference type="GO" id="GO:0004252">
    <property type="term" value="F:serine-type endopeptidase activity"/>
    <property type="evidence" value="ECO:0007669"/>
    <property type="project" value="InterPro"/>
</dbReference>
<feature type="chain" id="PRO_5003232261" evidence="4">
    <location>
        <begin position="35"/>
        <end position="386"/>
    </location>
</feature>
<dbReference type="Gene3D" id="2.30.42.10">
    <property type="match status" value="1"/>
</dbReference>
<proteinExistence type="predicted"/>
<dbReference type="Pfam" id="PF13180">
    <property type="entry name" value="PDZ_2"/>
    <property type="match status" value="1"/>
</dbReference>
<dbReference type="SUPFAM" id="SSF50494">
    <property type="entry name" value="Trypsin-like serine proteases"/>
    <property type="match status" value="1"/>
</dbReference>
<dbReference type="InterPro" id="IPR001940">
    <property type="entry name" value="Peptidase_S1C"/>
</dbReference>
<dbReference type="PRINTS" id="PR00834">
    <property type="entry name" value="PROTEASES2C"/>
</dbReference>
<gene>
    <name evidence="6" type="ordered locus">Deima_1491</name>
</gene>
<reference evidence="7" key="2">
    <citation type="submission" date="2011-01" db="EMBL/GenBank/DDBJ databases">
        <title>The complete genome of Deinococcus maricopensis DSM 21211.</title>
        <authorList>
            <consortium name="US DOE Joint Genome Institute (JGI-PGF)"/>
            <person name="Lucas S."/>
            <person name="Copeland A."/>
            <person name="Lapidus A."/>
            <person name="Goodwin L."/>
            <person name="Pitluck S."/>
            <person name="Kyrpides N."/>
            <person name="Mavromatis K."/>
            <person name="Pagani I."/>
            <person name="Ivanova N."/>
            <person name="Ovchinnikova G."/>
            <person name="Zeytun A."/>
            <person name="Detter J.C."/>
            <person name="Han C."/>
            <person name="Land M."/>
            <person name="Hauser L."/>
            <person name="Markowitz V."/>
            <person name="Cheng J.-F."/>
            <person name="Hugenholtz P."/>
            <person name="Woyke T."/>
            <person name="Wu D."/>
            <person name="Pukall R."/>
            <person name="Gehrich-Schroeter G."/>
            <person name="Brambilla E."/>
            <person name="Klenk H.-P."/>
            <person name="Eisen J.A."/>
        </authorList>
    </citation>
    <scope>NUCLEOTIDE SEQUENCE [LARGE SCALE GENOMIC DNA]</scope>
    <source>
        <strain evidence="7">DSM 21211 / LMG 22137 / NRRL B-23946 / LB-34</strain>
    </source>
</reference>
<organism evidence="6 7">
    <name type="scientific">Deinococcus maricopensis (strain DSM 21211 / LMG 22137 / NRRL B-23946 / LB-34)</name>
    <dbReference type="NCBI Taxonomy" id="709986"/>
    <lineage>
        <taxon>Bacteria</taxon>
        <taxon>Thermotogati</taxon>
        <taxon>Deinococcota</taxon>
        <taxon>Deinococci</taxon>
        <taxon>Deinococcales</taxon>
        <taxon>Deinococcaceae</taxon>
        <taxon>Deinococcus</taxon>
    </lineage>
</organism>
<name>E8U7V1_DEIML</name>
<feature type="signal peptide" evidence="4">
    <location>
        <begin position="1"/>
        <end position="34"/>
    </location>
</feature>
<dbReference type="InterPro" id="IPR051201">
    <property type="entry name" value="Chloro_Bact_Ser_Proteases"/>
</dbReference>
<dbReference type="InterPro" id="IPR001478">
    <property type="entry name" value="PDZ"/>
</dbReference>
<feature type="compositionally biased region" description="Basic and acidic residues" evidence="3">
    <location>
        <begin position="68"/>
        <end position="77"/>
    </location>
</feature>
<keyword evidence="2" id="KW-0378">Hydrolase</keyword>
<dbReference type="GO" id="GO:0006508">
    <property type="term" value="P:proteolysis"/>
    <property type="evidence" value="ECO:0007669"/>
    <property type="project" value="UniProtKB-KW"/>
</dbReference>
<keyword evidence="7" id="KW-1185">Reference proteome</keyword>
<feature type="region of interest" description="Disordered" evidence="3">
    <location>
        <begin position="29"/>
        <end position="77"/>
    </location>
</feature>
<dbReference type="SMART" id="SM00228">
    <property type="entry name" value="PDZ"/>
    <property type="match status" value="1"/>
</dbReference>
<dbReference type="AlphaFoldDB" id="E8U7V1"/>
<dbReference type="PANTHER" id="PTHR43343:SF3">
    <property type="entry name" value="PROTEASE DO-LIKE 8, CHLOROPLASTIC"/>
    <property type="match status" value="1"/>
</dbReference>
<sequence length="386" mass="38949" precursor="true">MPRTYPWPLLAAPITAALLAVPFLPNPQPTPATASSPAVTAPPTTPGAPFTARTSPSTAPDASAPWPERTRTDDATASRLERAYTSGTAAAVRVNIGDSGLGSGFFISSDGYVMTAAHVALGGEHGDGADLSVITDDGTSHPARLVGYDEARDLAVLKVDGQGFAHLNFAARTPNVGDGVVAIGNSRGAFDGGRAGAVTALNASLDATFPTGLVASSMPLAPGDSGGPVLNAQGEVVGVSTAISLQGGNFSSYFVPLTGSSSIVRDLQAGTRRGVPVVGVSVAEPSALGLTGTGAVVTGLTSGLGGERAGLRAAQLREYRDANGDARQTATGGDIITAIDGRAIKAPDDLITYLRGKQPGDRVTLTVQRDGRSLQVNVTLSAKRTA</sequence>
<keyword evidence="1" id="KW-0645">Protease</keyword>
<evidence type="ECO:0000256" key="4">
    <source>
        <dbReference type="SAM" id="SignalP"/>
    </source>
</evidence>
<accession>E8U7V1</accession>
<feature type="domain" description="PDZ" evidence="5">
    <location>
        <begin position="276"/>
        <end position="371"/>
    </location>
</feature>
<evidence type="ECO:0000259" key="5">
    <source>
        <dbReference type="SMART" id="SM00228"/>
    </source>
</evidence>
<dbReference type="EMBL" id="CP002454">
    <property type="protein sequence ID" value="ADV67140.1"/>
    <property type="molecule type" value="Genomic_DNA"/>
</dbReference>